<evidence type="ECO:0000256" key="1">
    <source>
        <dbReference type="ARBA" id="ARBA00022814"/>
    </source>
</evidence>
<dbReference type="Proteomes" id="UP000609651">
    <property type="component" value="Unassembled WGS sequence"/>
</dbReference>
<sequence>MGAAPGWGGGLRGILSGRALSCPCWKTASTVPILAREPDRYPENLLDDPPGREPAPADDHEAPRWKLVYTRSNREKDLCRKLHRMKVPFLAPVFPQRKRSPSGRVRTAYVPLFSNYVFLFGGAEEQYDAMTTNTISRVNDVPDPAGLLDDLKGIDTLLGSGEKITREQKLEEGDAVRVKTGPFKGLVGTILKRQNERRLLVAVDFLQQGASASLEDYEVEALY</sequence>
<dbReference type="InterPro" id="IPR043425">
    <property type="entry name" value="NusG-like"/>
</dbReference>
<keyword evidence="2" id="KW-0805">Transcription regulation</keyword>
<dbReference type="PANTHER" id="PTHR30265:SF2">
    <property type="entry name" value="TRANSCRIPTION TERMINATION_ANTITERMINATION PROTEIN NUSG"/>
    <property type="match status" value="1"/>
</dbReference>
<reference evidence="6 7" key="1">
    <citation type="journal article" date="2020" name="Syst. Appl. Microbiol.">
        <title>Alienimonas chondri sp. nov., a novel planctomycete isolated from the biofilm of the red alga Chondrus crispus.</title>
        <authorList>
            <person name="Vitorino I."/>
            <person name="Albuquerque L."/>
            <person name="Wiegand S."/>
            <person name="Kallscheuer N."/>
            <person name="da Costa M.S."/>
            <person name="Lobo-da-Cunha A."/>
            <person name="Jogler C."/>
            <person name="Lage O.M."/>
        </authorList>
    </citation>
    <scope>NUCLEOTIDE SEQUENCE [LARGE SCALE GENOMIC DNA]</scope>
    <source>
        <strain evidence="6 7">LzC2</strain>
    </source>
</reference>
<keyword evidence="7" id="KW-1185">Reference proteome</keyword>
<organism evidence="6 7">
    <name type="scientific">Alienimonas chondri</name>
    <dbReference type="NCBI Taxonomy" id="2681879"/>
    <lineage>
        <taxon>Bacteria</taxon>
        <taxon>Pseudomonadati</taxon>
        <taxon>Planctomycetota</taxon>
        <taxon>Planctomycetia</taxon>
        <taxon>Planctomycetales</taxon>
        <taxon>Planctomycetaceae</taxon>
        <taxon>Alienimonas</taxon>
    </lineage>
</organism>
<dbReference type="InterPro" id="IPR006645">
    <property type="entry name" value="NGN-like_dom"/>
</dbReference>
<dbReference type="InterPro" id="IPR008991">
    <property type="entry name" value="Translation_prot_SH3-like_sf"/>
</dbReference>
<feature type="domain" description="KOW" evidence="5">
    <location>
        <begin position="169"/>
        <end position="196"/>
    </location>
</feature>
<keyword evidence="1" id="KW-0889">Transcription antitermination</keyword>
<dbReference type="SMART" id="SM00739">
    <property type="entry name" value="KOW"/>
    <property type="match status" value="1"/>
</dbReference>
<dbReference type="SUPFAM" id="SSF82679">
    <property type="entry name" value="N-utilization substance G protein NusG, N-terminal domain"/>
    <property type="match status" value="1"/>
</dbReference>
<keyword evidence="3" id="KW-0804">Transcription</keyword>
<feature type="region of interest" description="Disordered" evidence="4">
    <location>
        <begin position="40"/>
        <end position="60"/>
    </location>
</feature>
<dbReference type="Pfam" id="PF02357">
    <property type="entry name" value="NusG"/>
    <property type="match status" value="1"/>
</dbReference>
<feature type="compositionally biased region" description="Basic and acidic residues" evidence="4">
    <location>
        <begin position="49"/>
        <end position="60"/>
    </location>
</feature>
<dbReference type="CDD" id="cd06091">
    <property type="entry name" value="KOW_NusG"/>
    <property type="match status" value="1"/>
</dbReference>
<evidence type="ECO:0000256" key="2">
    <source>
        <dbReference type="ARBA" id="ARBA00023015"/>
    </source>
</evidence>
<comment type="caution">
    <text evidence="6">The sequence shown here is derived from an EMBL/GenBank/DDBJ whole genome shotgun (WGS) entry which is preliminary data.</text>
</comment>
<protein>
    <submittedName>
        <fullName evidence="6">Transcription antitermination protein RfaH</fullName>
    </submittedName>
</protein>
<proteinExistence type="predicted"/>
<dbReference type="InterPro" id="IPR005824">
    <property type="entry name" value="KOW"/>
</dbReference>
<gene>
    <name evidence="6" type="primary">rfaH</name>
    <name evidence="6" type="ORF">LzC2_23540</name>
</gene>
<dbReference type="InterPro" id="IPR036735">
    <property type="entry name" value="NGN_dom_sf"/>
</dbReference>
<evidence type="ECO:0000313" key="7">
    <source>
        <dbReference type="Proteomes" id="UP000609651"/>
    </source>
</evidence>
<name>A0ABX1VEF8_9PLAN</name>
<dbReference type="EMBL" id="WTPX01000070">
    <property type="protein sequence ID" value="NNJ26272.1"/>
    <property type="molecule type" value="Genomic_DNA"/>
</dbReference>
<dbReference type="Gene3D" id="3.30.70.940">
    <property type="entry name" value="NusG, N-terminal domain"/>
    <property type="match status" value="1"/>
</dbReference>
<accession>A0ABX1VEF8</accession>
<dbReference type="SUPFAM" id="SSF50104">
    <property type="entry name" value="Translation proteins SH3-like domain"/>
    <property type="match status" value="1"/>
</dbReference>
<evidence type="ECO:0000313" key="6">
    <source>
        <dbReference type="EMBL" id="NNJ26272.1"/>
    </source>
</evidence>
<dbReference type="Pfam" id="PF00467">
    <property type="entry name" value="KOW"/>
    <property type="match status" value="1"/>
</dbReference>
<evidence type="ECO:0000256" key="3">
    <source>
        <dbReference type="ARBA" id="ARBA00023163"/>
    </source>
</evidence>
<evidence type="ECO:0000259" key="5">
    <source>
        <dbReference type="SMART" id="SM00739"/>
    </source>
</evidence>
<dbReference type="PANTHER" id="PTHR30265">
    <property type="entry name" value="RHO-INTERACTING TRANSCRIPTION TERMINATION FACTOR NUSG"/>
    <property type="match status" value="1"/>
</dbReference>
<evidence type="ECO:0000256" key="4">
    <source>
        <dbReference type="SAM" id="MobiDB-lite"/>
    </source>
</evidence>